<reference evidence="1 2" key="1">
    <citation type="submission" date="2019-07" db="EMBL/GenBank/DDBJ databases">
        <title>R&amp;d 2014.</title>
        <authorList>
            <person name="Klenk H.-P."/>
        </authorList>
    </citation>
    <scope>NUCLEOTIDE SEQUENCE [LARGE SCALE GENOMIC DNA]</scope>
    <source>
        <strain evidence="1 2">DSM 43868</strain>
    </source>
</reference>
<protein>
    <submittedName>
        <fullName evidence="1">Uncharacterized protein</fullName>
    </submittedName>
</protein>
<dbReference type="EMBL" id="VLKE01000001">
    <property type="protein sequence ID" value="TWH65444.1"/>
    <property type="molecule type" value="Genomic_DNA"/>
</dbReference>
<comment type="caution">
    <text evidence="1">The sequence shown here is derived from an EMBL/GenBank/DDBJ whole genome shotgun (WGS) entry which is preliminary data.</text>
</comment>
<dbReference type="Proteomes" id="UP000319825">
    <property type="component" value="Unassembled WGS sequence"/>
</dbReference>
<dbReference type="AlphaFoldDB" id="A0A562I408"/>
<evidence type="ECO:0000313" key="1">
    <source>
        <dbReference type="EMBL" id="TWH65444.1"/>
    </source>
</evidence>
<keyword evidence="2" id="KW-1185">Reference proteome</keyword>
<organism evidence="1 2">
    <name type="scientific">Micromonospora olivasterospora</name>
    <dbReference type="NCBI Taxonomy" id="1880"/>
    <lineage>
        <taxon>Bacteria</taxon>
        <taxon>Bacillati</taxon>
        <taxon>Actinomycetota</taxon>
        <taxon>Actinomycetes</taxon>
        <taxon>Micromonosporales</taxon>
        <taxon>Micromonosporaceae</taxon>
        <taxon>Micromonospora</taxon>
    </lineage>
</organism>
<evidence type="ECO:0000313" key="2">
    <source>
        <dbReference type="Proteomes" id="UP000319825"/>
    </source>
</evidence>
<dbReference type="RefSeq" id="WP_281292076.1">
    <property type="nucleotide sequence ID" value="NZ_BAAATQ010000142.1"/>
</dbReference>
<accession>A0A562I408</accession>
<sequence>MLDRIGGGTRQSYDPRGEAEMFAGRRPVLELLARWADACAG</sequence>
<proteinExistence type="predicted"/>
<gene>
    <name evidence="1" type="ORF">JD77_00381</name>
</gene>
<name>A0A562I408_MICOL</name>